<evidence type="ECO:0000313" key="2">
    <source>
        <dbReference type="Proteomes" id="UP000007305"/>
    </source>
</evidence>
<organism evidence="1 2">
    <name type="scientific">Zea mays</name>
    <name type="common">Maize</name>
    <dbReference type="NCBI Taxonomy" id="4577"/>
    <lineage>
        <taxon>Eukaryota</taxon>
        <taxon>Viridiplantae</taxon>
        <taxon>Streptophyta</taxon>
        <taxon>Embryophyta</taxon>
        <taxon>Tracheophyta</taxon>
        <taxon>Spermatophyta</taxon>
        <taxon>Magnoliopsida</taxon>
        <taxon>Liliopsida</taxon>
        <taxon>Poales</taxon>
        <taxon>Poaceae</taxon>
        <taxon>PACMAD clade</taxon>
        <taxon>Panicoideae</taxon>
        <taxon>Andropogonodae</taxon>
        <taxon>Andropogoneae</taxon>
        <taxon>Tripsacinae</taxon>
        <taxon>Zea</taxon>
    </lineage>
</organism>
<keyword evidence="1" id="KW-0496">Mitochondrion</keyword>
<dbReference type="STRING" id="4577.Q6R9K7"/>
<dbReference type="PaxDb" id="4577-GRMZM5G813949_P01"/>
<dbReference type="RefSeq" id="YP_588301.1">
    <property type="nucleotide sequence ID" value="NC_007982.1"/>
</dbReference>
<gene>
    <name evidence="1" type="primary">orf122</name>
</gene>
<reference evidence="1 2" key="1">
    <citation type="journal article" date="2004" name="Plant Physiol.">
        <title>Sequence and comparative analysis of the maize NB mitochondrial genome.</title>
        <authorList>
            <person name="Clifton S.W."/>
            <person name="Minx P."/>
            <person name="Fauron C.M.-R."/>
            <person name="Gibson M."/>
            <person name="Allen J.O."/>
            <person name="Sun H."/>
            <person name="Thompson M."/>
            <person name="Barbazuk W.B."/>
            <person name="Kanuganti S."/>
            <person name="Tayloe C."/>
            <person name="Meyer L."/>
            <person name="Wilson R.K."/>
            <person name="Newton K.J."/>
        </authorList>
    </citation>
    <scope>NUCLEOTIDE SEQUENCE</scope>
    <source>
        <strain evidence="2">cv. B37N</strain>
    </source>
</reference>
<name>Q6R9K7_MAIZE</name>
<geneLocation type="mitochondrion" evidence="1"/>
<dbReference type="EMBL" id="AY506529">
    <property type="protein sequence ID" value="AAR91118.1"/>
    <property type="molecule type" value="Genomic_DNA"/>
</dbReference>
<sequence>MEKNSLIMVKRAPSHSSAFPFFYPHRNQCLGIFPAPTFPLLQSAHSFSFPSAWLRGSNGLPFRLLLVRPMDPLISPLPSQLLPHAPSSPSETSNNIPSPFYGDRTLLPLLLPLGSISSSDGM</sequence>
<protein>
    <submittedName>
        <fullName evidence="1">Uncharacterized protein orf122</fullName>
    </submittedName>
</protein>
<accession>Q6R9K7</accession>
<keyword evidence="2" id="KW-1185">Reference proteome</keyword>
<dbReference type="InParanoid" id="Q6R9K7"/>
<evidence type="ECO:0000313" key="1">
    <source>
        <dbReference type="EMBL" id="AAR91118.1"/>
    </source>
</evidence>
<dbReference type="AlphaFoldDB" id="Q6R9K7"/>
<dbReference type="GeneID" id="4055940"/>
<dbReference type="Proteomes" id="UP000007305">
    <property type="component" value="Mitochondrion"/>
</dbReference>
<proteinExistence type="predicted"/>
<dbReference type="HOGENOM" id="CLU_2030124_0_0_1"/>